<evidence type="ECO:0000256" key="1">
    <source>
        <dbReference type="SAM" id="Phobius"/>
    </source>
</evidence>
<proteinExistence type="predicted"/>
<accession>A0ABT0TTA7</accession>
<feature type="transmembrane region" description="Helical" evidence="1">
    <location>
        <begin position="35"/>
        <end position="58"/>
    </location>
</feature>
<keyword evidence="3" id="KW-1185">Reference proteome</keyword>
<sequence>MIDFFFVGLQLLFIGLKLAGKIEWSWWLVLLPAILYLFFYFFLMVLIGGFLIGLGAALSTI</sequence>
<dbReference type="RefSeq" id="WP_112057977.1">
    <property type="nucleotide sequence ID" value="NZ_JAMOKV010000002.1"/>
</dbReference>
<dbReference type="EMBL" id="JAMOKX010000002">
    <property type="protein sequence ID" value="MCL9819167.1"/>
    <property type="molecule type" value="Genomic_DNA"/>
</dbReference>
<keyword evidence="1" id="KW-0812">Transmembrane</keyword>
<protein>
    <submittedName>
        <fullName evidence="2">Uncharacterized protein</fullName>
    </submittedName>
</protein>
<name>A0ABT0TTA7_9HELI</name>
<dbReference type="Proteomes" id="UP001057522">
    <property type="component" value="Unassembled WGS sequence"/>
</dbReference>
<evidence type="ECO:0000313" key="2">
    <source>
        <dbReference type="EMBL" id="MCL9819167.1"/>
    </source>
</evidence>
<keyword evidence="1" id="KW-0472">Membrane</keyword>
<organism evidence="2 3">
    <name type="scientific">Helicobacter colisuis</name>
    <dbReference type="NCBI Taxonomy" id="2949739"/>
    <lineage>
        <taxon>Bacteria</taxon>
        <taxon>Pseudomonadati</taxon>
        <taxon>Campylobacterota</taxon>
        <taxon>Epsilonproteobacteria</taxon>
        <taxon>Campylobacterales</taxon>
        <taxon>Helicobacteraceae</taxon>
        <taxon>Helicobacter</taxon>
    </lineage>
</organism>
<reference evidence="2" key="1">
    <citation type="submission" date="2022-06" db="EMBL/GenBank/DDBJ databases">
        <title>Helicobacter colisuis sp. nov.</title>
        <authorList>
            <person name="Papic B."/>
            <person name="Gruntar I."/>
        </authorList>
    </citation>
    <scope>NUCLEOTIDE SEQUENCE</scope>
    <source>
        <strain evidence="2">11154-15</strain>
    </source>
</reference>
<comment type="caution">
    <text evidence="2">The sequence shown here is derived from an EMBL/GenBank/DDBJ whole genome shotgun (WGS) entry which is preliminary data.</text>
</comment>
<evidence type="ECO:0000313" key="3">
    <source>
        <dbReference type="Proteomes" id="UP001057522"/>
    </source>
</evidence>
<gene>
    <name evidence="2" type="ORF">NCR95_03125</name>
</gene>
<keyword evidence="1" id="KW-1133">Transmembrane helix</keyword>